<evidence type="ECO:0000256" key="1">
    <source>
        <dbReference type="SAM" id="MobiDB-lite"/>
    </source>
</evidence>
<protein>
    <submittedName>
        <fullName evidence="3">Uncharacterized protein</fullName>
    </submittedName>
</protein>
<dbReference type="EMBL" id="NJET01000067">
    <property type="protein sequence ID" value="PHH62633.1"/>
    <property type="molecule type" value="Genomic_DNA"/>
</dbReference>
<feature type="transmembrane region" description="Helical" evidence="2">
    <location>
        <begin position="23"/>
        <end position="44"/>
    </location>
</feature>
<feature type="region of interest" description="Disordered" evidence="1">
    <location>
        <begin position="116"/>
        <end position="173"/>
    </location>
</feature>
<dbReference type="Proteomes" id="UP000226192">
    <property type="component" value="Unassembled WGS sequence"/>
</dbReference>
<keyword evidence="4" id="KW-1185">Reference proteome</keyword>
<comment type="caution">
    <text evidence="3">The sequence shown here is derived from an EMBL/GenBank/DDBJ whole genome shotgun (WGS) entry which is preliminary data.</text>
</comment>
<organism evidence="3 4">
    <name type="scientific">Ophiocordyceps australis</name>
    <dbReference type="NCBI Taxonomy" id="1399860"/>
    <lineage>
        <taxon>Eukaryota</taxon>
        <taxon>Fungi</taxon>
        <taxon>Dikarya</taxon>
        <taxon>Ascomycota</taxon>
        <taxon>Pezizomycotina</taxon>
        <taxon>Sordariomycetes</taxon>
        <taxon>Hypocreomycetidae</taxon>
        <taxon>Hypocreales</taxon>
        <taxon>Ophiocordycipitaceae</taxon>
        <taxon>Ophiocordyceps</taxon>
    </lineage>
</organism>
<name>A0A2C5Y4R1_9HYPO</name>
<gene>
    <name evidence="3" type="ORF">CDD81_6867</name>
</gene>
<evidence type="ECO:0000313" key="3">
    <source>
        <dbReference type="EMBL" id="PHH62633.1"/>
    </source>
</evidence>
<sequence length="173" mass="20172">MRELITAVEPYMNRKCLEPPECVRWGTITFTLITFLVFLTIYLFEYASDHQIQKIWAQHRQKRFTLHKKEMARLIQEAAAIDEETERLEKMELGKISKLHMIELMKMQQKEVMKSLHEQQAVRAQAAGELAAQQEEEEEEEEEETKTTKKAAPKKAAATKAATRKQPTRAGRK</sequence>
<keyword evidence="2" id="KW-1133">Transmembrane helix</keyword>
<proteinExistence type="predicted"/>
<dbReference type="AlphaFoldDB" id="A0A2C5Y4R1"/>
<feature type="compositionally biased region" description="Acidic residues" evidence="1">
    <location>
        <begin position="134"/>
        <end position="144"/>
    </location>
</feature>
<feature type="compositionally biased region" description="Basic residues" evidence="1">
    <location>
        <begin position="162"/>
        <end position="173"/>
    </location>
</feature>
<evidence type="ECO:0000313" key="4">
    <source>
        <dbReference type="Proteomes" id="UP000226192"/>
    </source>
</evidence>
<reference evidence="3 4" key="1">
    <citation type="submission" date="2017-06" db="EMBL/GenBank/DDBJ databases">
        <title>Ant-infecting Ophiocordyceps genomes reveal a high diversity of potential behavioral manipulation genes and a possible major role for enterotoxins.</title>
        <authorList>
            <person name="De Bekker C."/>
            <person name="Evans H.C."/>
            <person name="Brachmann A."/>
            <person name="Hughes D.P."/>
        </authorList>
    </citation>
    <scope>NUCLEOTIDE SEQUENCE [LARGE SCALE GENOMIC DNA]</scope>
    <source>
        <strain evidence="3 4">Map64</strain>
    </source>
</reference>
<accession>A0A2C5Y4R1</accession>
<evidence type="ECO:0000256" key="2">
    <source>
        <dbReference type="SAM" id="Phobius"/>
    </source>
</evidence>
<feature type="compositionally biased region" description="Low complexity" evidence="1">
    <location>
        <begin position="124"/>
        <end position="133"/>
    </location>
</feature>
<keyword evidence="2" id="KW-0812">Transmembrane</keyword>
<keyword evidence="2" id="KW-0472">Membrane</keyword>